<dbReference type="Pfam" id="PF13607">
    <property type="entry name" value="Succ_CoA_lig"/>
    <property type="match status" value="1"/>
</dbReference>
<feature type="non-terminal residue" evidence="5">
    <location>
        <position position="242"/>
    </location>
</feature>
<dbReference type="InterPro" id="IPR051538">
    <property type="entry name" value="Acyl-CoA_Synth/Transferase"/>
</dbReference>
<evidence type="ECO:0000313" key="5">
    <source>
        <dbReference type="EMBL" id="SVE26553.1"/>
    </source>
</evidence>
<name>A0A383C3A3_9ZZZZ</name>
<evidence type="ECO:0000259" key="4">
    <source>
        <dbReference type="Pfam" id="PF13607"/>
    </source>
</evidence>
<gene>
    <name evidence="5" type="ORF">METZ01_LOCUS479407</name>
</gene>
<dbReference type="SUPFAM" id="SSF52210">
    <property type="entry name" value="Succinyl-CoA synthetase domains"/>
    <property type="match status" value="2"/>
</dbReference>
<dbReference type="GO" id="GO:0016874">
    <property type="term" value="F:ligase activity"/>
    <property type="evidence" value="ECO:0007669"/>
    <property type="project" value="UniProtKB-KW"/>
</dbReference>
<dbReference type="Gene3D" id="3.40.50.261">
    <property type="entry name" value="Succinyl-CoA synthetase domains"/>
    <property type="match status" value="2"/>
</dbReference>
<dbReference type="EMBL" id="UINC01205397">
    <property type="protein sequence ID" value="SVE26553.1"/>
    <property type="molecule type" value="Genomic_DNA"/>
</dbReference>
<feature type="domain" description="Succinyl-CoA synthetase-like flavodoxin" evidence="4">
    <location>
        <begin position="1"/>
        <end position="78"/>
    </location>
</feature>
<protein>
    <recommendedName>
        <fullName evidence="4">Succinyl-CoA synthetase-like flavodoxin domain-containing protein</fullName>
    </recommendedName>
</protein>
<sequence>MEGVREGHKLRAALAIARKNQTPVIILKVGRSDDSARAAASHTGAMAGSYEVYRAAFRQWGVIEANDVTELFDLIELFSLSPPPSKGSRIGILTNSGGIGVFCADKVNELGLELSSLNSETSDRILEKLPAFGSSQNPVDFTLQALSDAEAIGWHLKHMVSDPNVDVVLVFFGVQMLNIDALCDEIIKANKVNEKPIVVGWMLGDPSVPGRLHSQGIPCFGDPLRALKAIRALVARPIPMGE</sequence>
<organism evidence="5">
    <name type="scientific">marine metagenome</name>
    <dbReference type="NCBI Taxonomy" id="408172"/>
    <lineage>
        <taxon>unclassified sequences</taxon>
        <taxon>metagenomes</taxon>
        <taxon>ecological metagenomes</taxon>
    </lineage>
</organism>
<keyword evidence="2" id="KW-0547">Nucleotide-binding</keyword>
<dbReference type="PANTHER" id="PTHR43334">
    <property type="entry name" value="ACETATE--COA LIGASE [ADP-FORMING]"/>
    <property type="match status" value="1"/>
</dbReference>
<evidence type="ECO:0000256" key="2">
    <source>
        <dbReference type="ARBA" id="ARBA00022741"/>
    </source>
</evidence>
<dbReference type="AlphaFoldDB" id="A0A383C3A3"/>
<dbReference type="InterPro" id="IPR016102">
    <property type="entry name" value="Succinyl-CoA_synth-like"/>
</dbReference>
<evidence type="ECO:0000256" key="1">
    <source>
        <dbReference type="ARBA" id="ARBA00022598"/>
    </source>
</evidence>
<keyword evidence="3" id="KW-0067">ATP-binding</keyword>
<dbReference type="PANTHER" id="PTHR43334:SF1">
    <property type="entry name" value="3-HYDROXYPROPIONATE--COA LIGASE [ADP-FORMING]"/>
    <property type="match status" value="1"/>
</dbReference>
<accession>A0A383C3A3</accession>
<evidence type="ECO:0000256" key="3">
    <source>
        <dbReference type="ARBA" id="ARBA00022840"/>
    </source>
</evidence>
<reference evidence="5" key="1">
    <citation type="submission" date="2018-05" db="EMBL/GenBank/DDBJ databases">
        <authorList>
            <person name="Lanie J.A."/>
            <person name="Ng W.-L."/>
            <person name="Kazmierczak K.M."/>
            <person name="Andrzejewski T.M."/>
            <person name="Davidsen T.M."/>
            <person name="Wayne K.J."/>
            <person name="Tettelin H."/>
            <person name="Glass J.I."/>
            <person name="Rusch D."/>
            <person name="Podicherti R."/>
            <person name="Tsui H.-C.T."/>
            <person name="Winkler M.E."/>
        </authorList>
    </citation>
    <scope>NUCLEOTIDE SEQUENCE</scope>
</reference>
<dbReference type="InterPro" id="IPR032875">
    <property type="entry name" value="Succ_CoA_lig_flav_dom"/>
</dbReference>
<keyword evidence="1" id="KW-0436">Ligase</keyword>
<dbReference type="GO" id="GO:0005524">
    <property type="term" value="F:ATP binding"/>
    <property type="evidence" value="ECO:0007669"/>
    <property type="project" value="UniProtKB-KW"/>
</dbReference>
<proteinExistence type="predicted"/>